<organism evidence="2 3">
    <name type="scientific">Lacibacterium aquatile</name>
    <dbReference type="NCBI Taxonomy" id="1168082"/>
    <lineage>
        <taxon>Bacteria</taxon>
        <taxon>Pseudomonadati</taxon>
        <taxon>Pseudomonadota</taxon>
        <taxon>Alphaproteobacteria</taxon>
        <taxon>Rhodospirillales</taxon>
        <taxon>Rhodospirillaceae</taxon>
    </lineage>
</organism>
<feature type="transmembrane region" description="Helical" evidence="1">
    <location>
        <begin position="159"/>
        <end position="181"/>
    </location>
</feature>
<comment type="caution">
    <text evidence="2">The sequence shown here is derived from an EMBL/GenBank/DDBJ whole genome shotgun (WGS) entry which is preliminary data.</text>
</comment>
<sequence length="489" mass="53633">MQQPFRLLLLILVGLPALHGIAALWPPMNHDAAAILHWAQRMLMGETLYRDMTDVNPPLIFWISSIPAAFANLTGLPAGSIYNGFFAILASASVAGFLIQLPPERRLPLGAAAILAAFALPQHSFGQREHLLFLSCLPYLAAADLRWRGLPFSTRHAIAVALPAAIGICVKPHFLLVPILIEGALLIRRGVRESFRDHTPFAMISVGVLYIGAAWLFARPYLTEVLPTGLNYYAVGDGLRWSEMLTERELLLVAIPLALVSPFLRRAGGLAIAAGLFTLGAGIAGTLQAKGWDYHFLAARQGLVLSLAAVALSFLKDRRALVIIVVCALTSVSWYMPGRQQAAFAGTAPGRIAEFLHHEAHGKTLLWLSTSITPQYPALIQAKARSLAWPMSLWLMGEVYEQDQGNPVPFHAPSAMPPAEHDLWRHTVDELVRQRPALIVVTDPRLEAGFDGRDFDWLGWLTQDTEAAAALKDYRRIEAPDGLIAYRLN</sequence>
<evidence type="ECO:0000313" key="3">
    <source>
        <dbReference type="Proteomes" id="UP001597295"/>
    </source>
</evidence>
<feature type="transmembrane region" description="Helical" evidence="1">
    <location>
        <begin position="81"/>
        <end position="100"/>
    </location>
</feature>
<keyword evidence="1" id="KW-0812">Transmembrane</keyword>
<feature type="transmembrane region" description="Helical" evidence="1">
    <location>
        <begin position="320"/>
        <end position="337"/>
    </location>
</feature>
<keyword evidence="3" id="KW-1185">Reference proteome</keyword>
<feature type="transmembrane region" description="Helical" evidence="1">
    <location>
        <begin position="201"/>
        <end position="218"/>
    </location>
</feature>
<evidence type="ECO:0000256" key="1">
    <source>
        <dbReference type="SAM" id="Phobius"/>
    </source>
</evidence>
<evidence type="ECO:0008006" key="4">
    <source>
        <dbReference type="Google" id="ProtNLM"/>
    </source>
</evidence>
<feature type="transmembrane region" description="Helical" evidence="1">
    <location>
        <begin position="294"/>
        <end position="315"/>
    </location>
</feature>
<dbReference type="RefSeq" id="WP_379875292.1">
    <property type="nucleotide sequence ID" value="NZ_JBHUIP010000004.1"/>
</dbReference>
<name>A0ABW5DPD7_9PROT</name>
<keyword evidence="1" id="KW-0472">Membrane</keyword>
<keyword evidence="1" id="KW-1133">Transmembrane helix</keyword>
<dbReference type="Proteomes" id="UP001597295">
    <property type="component" value="Unassembled WGS sequence"/>
</dbReference>
<dbReference type="EMBL" id="JBHUIP010000004">
    <property type="protein sequence ID" value="MFD2262344.1"/>
    <property type="molecule type" value="Genomic_DNA"/>
</dbReference>
<reference evidence="3" key="1">
    <citation type="journal article" date="2019" name="Int. J. Syst. Evol. Microbiol.">
        <title>The Global Catalogue of Microorganisms (GCM) 10K type strain sequencing project: providing services to taxonomists for standard genome sequencing and annotation.</title>
        <authorList>
            <consortium name="The Broad Institute Genomics Platform"/>
            <consortium name="The Broad Institute Genome Sequencing Center for Infectious Disease"/>
            <person name="Wu L."/>
            <person name="Ma J."/>
        </authorList>
    </citation>
    <scope>NUCLEOTIDE SEQUENCE [LARGE SCALE GENOMIC DNA]</scope>
    <source>
        <strain evidence="3">CGMCC 1.19062</strain>
    </source>
</reference>
<protein>
    <recommendedName>
        <fullName evidence="4">Glycosyltransferase RgtA/B/C/D-like domain-containing protein</fullName>
    </recommendedName>
</protein>
<evidence type="ECO:0000313" key="2">
    <source>
        <dbReference type="EMBL" id="MFD2262344.1"/>
    </source>
</evidence>
<feature type="transmembrane region" description="Helical" evidence="1">
    <location>
        <begin position="267"/>
        <end position="288"/>
    </location>
</feature>
<accession>A0ABW5DPD7</accession>
<proteinExistence type="predicted"/>
<gene>
    <name evidence="2" type="ORF">ACFSM5_05545</name>
</gene>